<feature type="non-terminal residue" evidence="9">
    <location>
        <position position="123"/>
    </location>
</feature>
<dbReference type="Gene3D" id="1.20.1070.10">
    <property type="entry name" value="Rhodopsin 7-helix transmembrane proteins"/>
    <property type="match status" value="1"/>
</dbReference>
<evidence type="ECO:0000313" key="9">
    <source>
        <dbReference type="EMBL" id="EDO45061.1"/>
    </source>
</evidence>
<dbReference type="EMBL" id="DS469538">
    <property type="protein sequence ID" value="EDO45061.1"/>
    <property type="molecule type" value="Genomic_DNA"/>
</dbReference>
<dbReference type="GO" id="GO:0007186">
    <property type="term" value="P:G protein-coupled receptor signaling pathway"/>
    <property type="evidence" value="ECO:0000318"/>
    <property type="project" value="GO_Central"/>
</dbReference>
<dbReference type="PhylomeDB" id="A7RTP1"/>
<protein>
    <recommendedName>
        <fullName evidence="8">G-protein coupled receptors family 1 profile domain-containing protein</fullName>
    </recommendedName>
</protein>
<feature type="transmembrane region" description="Helical" evidence="7">
    <location>
        <begin position="27"/>
        <end position="47"/>
    </location>
</feature>
<comment type="subcellular location">
    <subcellularLocation>
        <location evidence="1">Cell membrane</location>
        <topology evidence="1">Multi-pass membrane protein</topology>
    </subcellularLocation>
</comment>
<feature type="non-terminal residue" evidence="9">
    <location>
        <position position="1"/>
    </location>
</feature>
<feature type="transmembrane region" description="Helical" evidence="7">
    <location>
        <begin position="106"/>
        <end position="122"/>
    </location>
</feature>
<dbReference type="HOGENOM" id="CLU_2021048_0_0_1"/>
<sequence>LVLAVFIIIVNTWVLVLFSKKLSLRNITNTVLCSLAVSDMLTGYLSIPMFVVCNVIRNTPTCIMSDVFLRFTSISTVAHLLAVTVDRYLAIMHALRYHMIVTRRRAYIVLFLIWVTSVFMSLV</sequence>
<evidence type="ECO:0000256" key="3">
    <source>
        <dbReference type="ARBA" id="ARBA00022692"/>
    </source>
</evidence>
<keyword evidence="2" id="KW-1003">Cell membrane</keyword>
<accession>A7RTP1</accession>
<dbReference type="InParanoid" id="A7RTP1"/>
<evidence type="ECO:0000256" key="2">
    <source>
        <dbReference type="ARBA" id="ARBA00022475"/>
    </source>
</evidence>
<keyword evidence="6" id="KW-0675">Receptor</keyword>
<dbReference type="PROSITE" id="PS00237">
    <property type="entry name" value="G_PROTEIN_RECEP_F1_1"/>
    <property type="match status" value="1"/>
</dbReference>
<organism evidence="9 10">
    <name type="scientific">Nematostella vectensis</name>
    <name type="common">Starlet sea anemone</name>
    <dbReference type="NCBI Taxonomy" id="45351"/>
    <lineage>
        <taxon>Eukaryota</taxon>
        <taxon>Metazoa</taxon>
        <taxon>Cnidaria</taxon>
        <taxon>Anthozoa</taxon>
        <taxon>Hexacorallia</taxon>
        <taxon>Actiniaria</taxon>
        <taxon>Edwardsiidae</taxon>
        <taxon>Nematostella</taxon>
    </lineage>
</organism>
<evidence type="ECO:0000256" key="6">
    <source>
        <dbReference type="RuleBase" id="RU000688"/>
    </source>
</evidence>
<dbReference type="PRINTS" id="PR00237">
    <property type="entry name" value="GPCRRHODOPSN"/>
</dbReference>
<dbReference type="InterPro" id="IPR000276">
    <property type="entry name" value="GPCR_Rhodpsn"/>
</dbReference>
<keyword evidence="6" id="KW-0297">G-protein coupled receptor</keyword>
<keyword evidence="10" id="KW-1185">Reference proteome</keyword>
<evidence type="ECO:0000259" key="8">
    <source>
        <dbReference type="PROSITE" id="PS50262"/>
    </source>
</evidence>
<keyword evidence="6" id="KW-0807">Transducer</keyword>
<keyword evidence="3 6" id="KW-0812">Transmembrane</keyword>
<dbReference type="InterPro" id="IPR017452">
    <property type="entry name" value="GPCR_Rhodpsn_7TM"/>
</dbReference>
<comment type="similarity">
    <text evidence="6">Belongs to the G-protein coupled receptor 1 family.</text>
</comment>
<dbReference type="eggNOG" id="KOG3656">
    <property type="taxonomic scope" value="Eukaryota"/>
</dbReference>
<keyword evidence="4 7" id="KW-1133">Transmembrane helix</keyword>
<gene>
    <name evidence="9" type="ORF">NEMVEDRAFT_v1g64855</name>
</gene>
<feature type="transmembrane region" description="Helical" evidence="7">
    <location>
        <begin position="67"/>
        <end position="85"/>
    </location>
</feature>
<dbReference type="SUPFAM" id="SSF81321">
    <property type="entry name" value="Family A G protein-coupled receptor-like"/>
    <property type="match status" value="1"/>
</dbReference>
<evidence type="ECO:0000256" key="7">
    <source>
        <dbReference type="SAM" id="Phobius"/>
    </source>
</evidence>
<dbReference type="GO" id="GO:0001609">
    <property type="term" value="F:G protein-coupled adenosine receptor activity"/>
    <property type="evidence" value="ECO:0000318"/>
    <property type="project" value="GO_Central"/>
</dbReference>
<dbReference type="PANTHER" id="PTHR22750">
    <property type="entry name" value="G-PROTEIN COUPLED RECEPTOR"/>
    <property type="match status" value="1"/>
</dbReference>
<dbReference type="Proteomes" id="UP000001593">
    <property type="component" value="Unassembled WGS sequence"/>
</dbReference>
<dbReference type="OMA" id="TXLLICK"/>
<keyword evidence="5 7" id="KW-0472">Membrane</keyword>
<dbReference type="GO" id="GO:0005886">
    <property type="term" value="C:plasma membrane"/>
    <property type="evidence" value="ECO:0000318"/>
    <property type="project" value="GO_Central"/>
</dbReference>
<dbReference type="PROSITE" id="PS50262">
    <property type="entry name" value="G_PROTEIN_RECEP_F1_2"/>
    <property type="match status" value="1"/>
</dbReference>
<feature type="domain" description="G-protein coupled receptors family 1 profile" evidence="8">
    <location>
        <begin position="10"/>
        <end position="123"/>
    </location>
</feature>
<reference evidence="9 10" key="1">
    <citation type="journal article" date="2007" name="Science">
        <title>Sea anemone genome reveals ancestral eumetazoan gene repertoire and genomic organization.</title>
        <authorList>
            <person name="Putnam N.H."/>
            <person name="Srivastava M."/>
            <person name="Hellsten U."/>
            <person name="Dirks B."/>
            <person name="Chapman J."/>
            <person name="Salamov A."/>
            <person name="Terry A."/>
            <person name="Shapiro H."/>
            <person name="Lindquist E."/>
            <person name="Kapitonov V.V."/>
            <person name="Jurka J."/>
            <person name="Genikhovich G."/>
            <person name="Grigoriev I.V."/>
            <person name="Lucas S.M."/>
            <person name="Steele R.E."/>
            <person name="Finnerty J.R."/>
            <person name="Technau U."/>
            <person name="Martindale M.Q."/>
            <person name="Rokhsar D.S."/>
        </authorList>
    </citation>
    <scope>NUCLEOTIDE SEQUENCE [LARGE SCALE GENOMIC DNA]</scope>
    <source>
        <strain evidence="10">CH2 X CH6</strain>
    </source>
</reference>
<evidence type="ECO:0000256" key="4">
    <source>
        <dbReference type="ARBA" id="ARBA00022989"/>
    </source>
</evidence>
<evidence type="ECO:0000256" key="5">
    <source>
        <dbReference type="ARBA" id="ARBA00023136"/>
    </source>
</evidence>
<evidence type="ECO:0000256" key="1">
    <source>
        <dbReference type="ARBA" id="ARBA00004651"/>
    </source>
</evidence>
<proteinExistence type="inferred from homology"/>
<evidence type="ECO:0000313" key="10">
    <source>
        <dbReference type="Proteomes" id="UP000001593"/>
    </source>
</evidence>
<name>A7RTP1_NEMVE</name>
<dbReference type="Pfam" id="PF00001">
    <property type="entry name" value="7tm_1"/>
    <property type="match status" value="1"/>
</dbReference>
<dbReference type="AlphaFoldDB" id="A7RTP1"/>